<dbReference type="Gene3D" id="4.10.770.10">
    <property type="entry name" value="Signal Protein Aml-1b, Chain A, domain 3"/>
    <property type="match status" value="1"/>
</dbReference>
<evidence type="ECO:0000256" key="6">
    <source>
        <dbReference type="ARBA" id="ARBA00022782"/>
    </source>
</evidence>
<dbReference type="InterPro" id="IPR008967">
    <property type="entry name" value="p53-like_TF_DNA-bd_sf"/>
</dbReference>
<dbReference type="FunFam" id="2.60.40.720:FF:000004">
    <property type="entry name" value="runt-related transcription factor 3"/>
    <property type="match status" value="1"/>
</dbReference>
<dbReference type="GO" id="GO:0000981">
    <property type="term" value="F:DNA-binding transcription factor activity, RNA polymerase II-specific"/>
    <property type="evidence" value="ECO:0007669"/>
    <property type="project" value="TreeGrafter"/>
</dbReference>
<dbReference type="PRINTS" id="PR00967">
    <property type="entry name" value="ONCOGENEAML1"/>
</dbReference>
<evidence type="ECO:0000256" key="11">
    <source>
        <dbReference type="ARBA" id="ARBA00069948"/>
    </source>
</evidence>
<comment type="subcellular location">
    <subcellularLocation>
        <location evidence="2">Cytoplasm</location>
    </subcellularLocation>
    <subcellularLocation>
        <location evidence="1">Nucleus</location>
    </subcellularLocation>
</comment>
<dbReference type="Pfam" id="PF00853">
    <property type="entry name" value="Runt"/>
    <property type="match status" value="1"/>
</dbReference>
<evidence type="ECO:0000313" key="16">
    <source>
        <dbReference type="EMBL" id="NXC51499.1"/>
    </source>
</evidence>
<gene>
    <name evidence="16" type="primary">Runx2</name>
    <name evidence="16" type="ORF">ALERUF_R05075</name>
</gene>
<keyword evidence="3" id="KW-0488">Methylation</keyword>
<dbReference type="PANTHER" id="PTHR11950">
    <property type="entry name" value="RUNT RELATED"/>
    <property type="match status" value="1"/>
</dbReference>
<dbReference type="PIRSF" id="PIRSF009374">
    <property type="entry name" value="TF_Runt-rel_RUNX"/>
    <property type="match status" value="1"/>
</dbReference>
<dbReference type="GO" id="GO:0030182">
    <property type="term" value="P:neuron differentiation"/>
    <property type="evidence" value="ECO:0007669"/>
    <property type="project" value="TreeGrafter"/>
</dbReference>
<dbReference type="InterPro" id="IPR012346">
    <property type="entry name" value="p53/RUNT-type_TF_DNA-bd_sf"/>
</dbReference>
<keyword evidence="9" id="KW-0804">Transcription</keyword>
<keyword evidence="7" id="KW-0805">Transcription regulation</keyword>
<dbReference type="PROSITE" id="PS51062">
    <property type="entry name" value="RUNT"/>
    <property type="match status" value="1"/>
</dbReference>
<protein>
    <recommendedName>
        <fullName evidence="11">Runt-related transcription factor 2</fullName>
    </recommendedName>
    <alternativeName>
        <fullName evidence="12">Core-binding factor subunit alpha-1</fullName>
    </alternativeName>
</protein>
<evidence type="ECO:0000256" key="9">
    <source>
        <dbReference type="ARBA" id="ARBA00023163"/>
    </source>
</evidence>
<dbReference type="GO" id="GO:0030097">
    <property type="term" value="P:hemopoiesis"/>
    <property type="evidence" value="ECO:0007669"/>
    <property type="project" value="TreeGrafter"/>
</dbReference>
<feature type="binding site" evidence="13">
    <location>
        <position position="82"/>
    </location>
    <ligand>
        <name>chloride</name>
        <dbReference type="ChEBI" id="CHEBI:17996"/>
        <label>2</label>
    </ligand>
</feature>
<evidence type="ECO:0000256" key="2">
    <source>
        <dbReference type="ARBA" id="ARBA00004496"/>
    </source>
</evidence>
<proteinExistence type="predicted"/>
<evidence type="ECO:0000256" key="3">
    <source>
        <dbReference type="ARBA" id="ARBA00022481"/>
    </source>
</evidence>
<evidence type="ECO:0000256" key="12">
    <source>
        <dbReference type="ARBA" id="ARBA00075972"/>
    </source>
</evidence>
<keyword evidence="6" id="KW-0221">Differentiation</keyword>
<organism evidence="16 17">
    <name type="scientific">Aleadryas rufinucha</name>
    <name type="common">rufous-naped whistler</name>
    <dbReference type="NCBI Taxonomy" id="461220"/>
    <lineage>
        <taxon>Eukaryota</taxon>
        <taxon>Metazoa</taxon>
        <taxon>Chordata</taxon>
        <taxon>Craniata</taxon>
        <taxon>Vertebrata</taxon>
        <taxon>Euteleostomi</taxon>
        <taxon>Archelosauria</taxon>
        <taxon>Archosauria</taxon>
        <taxon>Dinosauria</taxon>
        <taxon>Saurischia</taxon>
        <taxon>Theropoda</taxon>
        <taxon>Coelurosauria</taxon>
        <taxon>Aves</taxon>
        <taxon>Neognathae</taxon>
        <taxon>Neoaves</taxon>
        <taxon>Telluraves</taxon>
        <taxon>Australaves</taxon>
        <taxon>Passeriformes</taxon>
        <taxon>Corvoidea</taxon>
        <taxon>Pachycephalidae</taxon>
        <taxon>Aleadryas</taxon>
    </lineage>
</organism>
<dbReference type="GO" id="GO:0005524">
    <property type="term" value="F:ATP binding"/>
    <property type="evidence" value="ECO:0007669"/>
    <property type="project" value="InterPro"/>
</dbReference>
<dbReference type="EMBL" id="VZTH01000026">
    <property type="protein sequence ID" value="NXC51499.1"/>
    <property type="molecule type" value="Genomic_DNA"/>
</dbReference>
<dbReference type="InterPro" id="IPR016554">
    <property type="entry name" value="TF_Runt-rel_RUNX"/>
</dbReference>
<comment type="caution">
    <text evidence="16">The sequence shown here is derived from an EMBL/GenBank/DDBJ whole genome shotgun (WGS) entry which is preliminary data.</text>
</comment>
<feature type="compositionally biased region" description="Basic and acidic residues" evidence="14">
    <location>
        <begin position="383"/>
        <end position="392"/>
    </location>
</feature>
<dbReference type="InterPro" id="IPR013711">
    <property type="entry name" value="RunxI_C_dom"/>
</dbReference>
<dbReference type="FunFam" id="4.10.770.10:FF:000001">
    <property type="entry name" value="Runt-related transcription factor"/>
    <property type="match status" value="1"/>
</dbReference>
<dbReference type="GO" id="GO:0045595">
    <property type="term" value="P:regulation of cell differentiation"/>
    <property type="evidence" value="ECO:0007669"/>
    <property type="project" value="TreeGrafter"/>
</dbReference>
<feature type="binding site" evidence="13">
    <location>
        <position position="28"/>
    </location>
    <ligand>
        <name>chloride</name>
        <dbReference type="ChEBI" id="CHEBI:17996"/>
        <label>1</label>
    </ligand>
</feature>
<dbReference type="GO" id="GO:0051094">
    <property type="term" value="P:positive regulation of developmental process"/>
    <property type="evidence" value="ECO:0007669"/>
    <property type="project" value="UniProtKB-ARBA"/>
</dbReference>
<dbReference type="GO" id="GO:0002062">
    <property type="term" value="P:chondrocyte differentiation"/>
    <property type="evidence" value="ECO:0007669"/>
    <property type="project" value="TreeGrafter"/>
</dbReference>
<sequence>LQVVALGEVPDGTVVTVMAGNDENYSAELRNASAVMKNQVARFNDLRFVGRSGRGKSFTLTITVLTNPPQVATYHRAIKVTVDGPREPRRHRQKLDDSKPSLFSERLSDLGRIPHPSMRVGVPTQSPRPSLNSAPSPFNPQGQSQITDPRQAQSSPPWSYDQSYPSYLSQMTSPSIHSTTPLSSTRGTGLPAITDVPRRLSGKDSVLPKTIMQRGTGLAAAASMASDKPWQGEQTSALGPFSDPRQFTSISSLTESRFSNPRMHYPATFTYTPPVTSGMSLGMSATTHYHTYLPPPYPGSSQNQSGPFQTSSTPYLYYGTSSGSYQFPMVPGGDRSPSRMLPPCTTTSNGSTLLNPNLPTQSDGVEADGSHSSSPTVLNSSGRMDESVWRPY</sequence>
<dbReference type="InterPro" id="IPR013524">
    <property type="entry name" value="Runt_dom"/>
</dbReference>
<feature type="region of interest" description="Disordered" evidence="14">
    <location>
        <begin position="108"/>
        <end position="201"/>
    </location>
</feature>
<dbReference type="Pfam" id="PF08504">
    <property type="entry name" value="RunxI"/>
    <property type="match status" value="1"/>
</dbReference>
<feature type="binding site" evidence="13">
    <location>
        <position position="24"/>
    </location>
    <ligand>
        <name>chloride</name>
        <dbReference type="ChEBI" id="CHEBI:17996"/>
        <label>1</label>
    </ligand>
</feature>
<evidence type="ECO:0000256" key="7">
    <source>
        <dbReference type="ARBA" id="ARBA00023015"/>
    </source>
</evidence>
<keyword evidence="4" id="KW-0963">Cytoplasm</keyword>
<feature type="compositionally biased region" description="Polar residues" evidence="14">
    <location>
        <begin position="370"/>
        <end position="382"/>
    </location>
</feature>
<evidence type="ECO:0000256" key="5">
    <source>
        <dbReference type="ARBA" id="ARBA00022553"/>
    </source>
</evidence>
<dbReference type="GO" id="GO:0005634">
    <property type="term" value="C:nucleus"/>
    <property type="evidence" value="ECO:0007669"/>
    <property type="project" value="UniProtKB-SubCell"/>
</dbReference>
<feature type="region of interest" description="Disordered" evidence="14">
    <location>
        <begin position="83"/>
        <end position="102"/>
    </location>
</feature>
<feature type="non-terminal residue" evidence="16">
    <location>
        <position position="392"/>
    </location>
</feature>
<feature type="compositionally biased region" description="Polar residues" evidence="14">
    <location>
        <begin position="123"/>
        <end position="187"/>
    </location>
</feature>
<keyword evidence="10" id="KW-0539">Nucleus</keyword>
<feature type="domain" description="Runt" evidence="15">
    <location>
        <begin position="1"/>
        <end position="90"/>
    </location>
</feature>
<evidence type="ECO:0000256" key="1">
    <source>
        <dbReference type="ARBA" id="ARBA00004123"/>
    </source>
</evidence>
<reference evidence="16 17" key="1">
    <citation type="submission" date="2019-09" db="EMBL/GenBank/DDBJ databases">
        <title>Bird 10,000 Genomes (B10K) Project - Family phase.</title>
        <authorList>
            <person name="Zhang G."/>
        </authorList>
    </citation>
    <scope>NUCLEOTIDE SEQUENCE [LARGE SCALE GENOMIC DNA]</scope>
    <source>
        <strain evidence="16">B10K-DU-029-36</strain>
        <tissue evidence="16">Muscle</tissue>
    </source>
</reference>
<feature type="binding site" evidence="13">
    <location>
        <position position="51"/>
    </location>
    <ligand>
        <name>chloride</name>
        <dbReference type="ChEBI" id="CHEBI:17996"/>
        <label>2</label>
    </ligand>
</feature>
<keyword evidence="5" id="KW-0597">Phosphoprotein</keyword>
<dbReference type="GO" id="GO:0001503">
    <property type="term" value="P:ossification"/>
    <property type="evidence" value="ECO:0007669"/>
    <property type="project" value="TreeGrafter"/>
</dbReference>
<dbReference type="InterPro" id="IPR000040">
    <property type="entry name" value="AML1_Runt"/>
</dbReference>
<dbReference type="Proteomes" id="UP000557196">
    <property type="component" value="Unassembled WGS sequence"/>
</dbReference>
<dbReference type="GO" id="GO:0045944">
    <property type="term" value="P:positive regulation of transcription by RNA polymerase II"/>
    <property type="evidence" value="ECO:0007669"/>
    <property type="project" value="UniProtKB-ARBA"/>
</dbReference>
<feature type="non-terminal residue" evidence="16">
    <location>
        <position position="1"/>
    </location>
</feature>
<evidence type="ECO:0000313" key="17">
    <source>
        <dbReference type="Proteomes" id="UP000557196"/>
    </source>
</evidence>
<dbReference type="PANTHER" id="PTHR11950:SF7">
    <property type="entry name" value="RUNT-RELATED TRANSCRIPTION FACTOR 2"/>
    <property type="match status" value="1"/>
</dbReference>
<dbReference type="Gene3D" id="2.60.40.720">
    <property type="match status" value="1"/>
</dbReference>
<evidence type="ECO:0000256" key="8">
    <source>
        <dbReference type="ARBA" id="ARBA00023125"/>
    </source>
</evidence>
<evidence type="ECO:0000256" key="4">
    <source>
        <dbReference type="ARBA" id="ARBA00022490"/>
    </source>
</evidence>
<keyword evidence="17" id="KW-1185">Reference proteome</keyword>
<evidence type="ECO:0000256" key="14">
    <source>
        <dbReference type="SAM" id="MobiDB-lite"/>
    </source>
</evidence>
<name>A0A7K8H5J4_9CORV</name>
<feature type="compositionally biased region" description="Polar residues" evidence="14">
    <location>
        <begin position="344"/>
        <end position="363"/>
    </location>
</feature>
<accession>A0A7K8H5J4</accession>
<dbReference type="GO" id="GO:0000978">
    <property type="term" value="F:RNA polymerase II cis-regulatory region sequence-specific DNA binding"/>
    <property type="evidence" value="ECO:0007669"/>
    <property type="project" value="TreeGrafter"/>
</dbReference>
<evidence type="ECO:0000259" key="15">
    <source>
        <dbReference type="PROSITE" id="PS51062"/>
    </source>
</evidence>
<dbReference type="SUPFAM" id="SSF49417">
    <property type="entry name" value="p53-like transcription factors"/>
    <property type="match status" value="1"/>
</dbReference>
<evidence type="ECO:0000256" key="13">
    <source>
        <dbReference type="PIRSR" id="PIRSR009374-1"/>
    </source>
</evidence>
<evidence type="ECO:0000256" key="10">
    <source>
        <dbReference type="ARBA" id="ARBA00023242"/>
    </source>
</evidence>
<keyword evidence="8" id="KW-0238">DNA-binding</keyword>
<dbReference type="GO" id="GO:0005737">
    <property type="term" value="C:cytoplasm"/>
    <property type="evidence" value="ECO:0007669"/>
    <property type="project" value="UniProtKB-SubCell"/>
</dbReference>
<dbReference type="AlphaFoldDB" id="A0A7K8H5J4"/>
<dbReference type="InterPro" id="IPR027384">
    <property type="entry name" value="Runx_central_dom_sf"/>
</dbReference>
<feature type="region of interest" description="Disordered" evidence="14">
    <location>
        <begin position="331"/>
        <end position="392"/>
    </location>
</feature>